<reference evidence="10 11" key="1">
    <citation type="journal article" date="2007" name="PLoS Genet.">
        <title>Patterns and implications of gene gain and loss in the evolution of Prochlorococcus.</title>
        <authorList>
            <person name="Kettler G.C."/>
            <person name="Martiny A.C."/>
            <person name="Huang K."/>
            <person name="Zucker J."/>
            <person name="Coleman M.L."/>
            <person name="Rodrigue S."/>
            <person name="Chen F."/>
            <person name="Lapidus A."/>
            <person name="Ferriera S."/>
            <person name="Johnson J."/>
            <person name="Steglich C."/>
            <person name="Church G.M."/>
            <person name="Richardson P."/>
            <person name="Chisholm S.W."/>
        </authorList>
    </citation>
    <scope>NUCLEOTIDE SEQUENCE [LARGE SCALE GENOMIC DNA]</scope>
    <source>
        <strain evidence="10 11">NATL2A</strain>
    </source>
</reference>
<dbReference type="CDD" id="cd05246">
    <property type="entry name" value="dTDP_GD_SDR_e"/>
    <property type="match status" value="1"/>
</dbReference>
<dbReference type="GO" id="GO:0009225">
    <property type="term" value="P:nucleotide-sugar metabolic process"/>
    <property type="evidence" value="ECO:0007669"/>
    <property type="project" value="InterPro"/>
</dbReference>
<organism evidence="10 11">
    <name type="scientific">Prochlorococcus marinus (strain NATL2A)</name>
    <dbReference type="NCBI Taxonomy" id="59920"/>
    <lineage>
        <taxon>Bacteria</taxon>
        <taxon>Bacillati</taxon>
        <taxon>Cyanobacteriota</taxon>
        <taxon>Cyanophyceae</taxon>
        <taxon>Synechococcales</taxon>
        <taxon>Prochlorococcaceae</taxon>
        <taxon>Prochlorococcus</taxon>
    </lineage>
</organism>
<evidence type="ECO:0000256" key="3">
    <source>
        <dbReference type="ARBA" id="ARBA00008178"/>
    </source>
</evidence>
<dbReference type="InterPro" id="IPR016040">
    <property type="entry name" value="NAD(P)-bd_dom"/>
</dbReference>
<dbReference type="Gene3D" id="3.90.25.10">
    <property type="entry name" value="UDP-galactose 4-epimerase, domain 1"/>
    <property type="match status" value="1"/>
</dbReference>
<dbReference type="Gene3D" id="3.40.50.720">
    <property type="entry name" value="NAD(P)-binding Rossmann-like Domain"/>
    <property type="match status" value="1"/>
</dbReference>
<name>Q46IF2_PROMT</name>
<dbReference type="STRING" id="59920.PMN2A_1236"/>
<protein>
    <recommendedName>
        <fullName evidence="5 8">dTDP-glucose 4,6-dehydratase</fullName>
        <ecNumber evidence="4 8">4.2.1.46</ecNumber>
    </recommendedName>
</protein>
<dbReference type="InterPro" id="IPR036291">
    <property type="entry name" value="NAD(P)-bd_dom_sf"/>
</dbReference>
<comment type="catalytic activity">
    <reaction evidence="1 8">
        <text>dTDP-alpha-D-glucose = dTDP-4-dehydro-6-deoxy-alpha-D-glucose + H2O</text>
        <dbReference type="Rhea" id="RHEA:17221"/>
        <dbReference type="ChEBI" id="CHEBI:15377"/>
        <dbReference type="ChEBI" id="CHEBI:57477"/>
        <dbReference type="ChEBI" id="CHEBI:57649"/>
        <dbReference type="EC" id="4.2.1.46"/>
    </reaction>
</comment>
<dbReference type="Pfam" id="PF16363">
    <property type="entry name" value="GDP_Man_Dehyd"/>
    <property type="match status" value="1"/>
</dbReference>
<gene>
    <name evidence="10" type="ordered locus">PMN2A_1236</name>
</gene>
<evidence type="ECO:0000256" key="2">
    <source>
        <dbReference type="ARBA" id="ARBA00001911"/>
    </source>
</evidence>
<evidence type="ECO:0000256" key="4">
    <source>
        <dbReference type="ARBA" id="ARBA00011990"/>
    </source>
</evidence>
<keyword evidence="6" id="KW-0520">NAD</keyword>
<dbReference type="OrthoDB" id="9811743at2"/>
<dbReference type="AlphaFoldDB" id="Q46IF2"/>
<dbReference type="EC" id="4.2.1.46" evidence="4 8"/>
<dbReference type="RefSeq" id="WP_011295580.1">
    <property type="nucleotide sequence ID" value="NC_007335.2"/>
</dbReference>
<evidence type="ECO:0000256" key="7">
    <source>
        <dbReference type="ARBA" id="ARBA00023239"/>
    </source>
</evidence>
<dbReference type="InterPro" id="IPR005888">
    <property type="entry name" value="dTDP_Gluc_deHydtase"/>
</dbReference>
<dbReference type="GO" id="GO:0008460">
    <property type="term" value="F:dTDP-glucose 4,6-dehydratase activity"/>
    <property type="evidence" value="ECO:0007669"/>
    <property type="project" value="UniProtKB-EC"/>
</dbReference>
<keyword evidence="11" id="KW-1185">Reference proteome</keyword>
<dbReference type="PANTHER" id="PTHR43000">
    <property type="entry name" value="DTDP-D-GLUCOSE 4,6-DEHYDRATASE-RELATED"/>
    <property type="match status" value="1"/>
</dbReference>
<dbReference type="NCBIfam" id="TIGR01181">
    <property type="entry name" value="dTDP_gluc_dehyt"/>
    <property type="match status" value="1"/>
</dbReference>
<sequence length="344" mass="39706">MNLFPENINSILITGGSGFIGTNLISRLLRETTLKIYNLDKINYASNLKVFDEHIDSNKYHFLNVDLFNIEDTKNAIRFSNPDLVFHLAAESHVDKSISKPKDFLDSNIIGTFNLLQELRTHWELMSINRQNSFRLIHVSTDEVFGSIKEGFFFSETTSYDPRSPYSATKAASDHLVKAWSNTYGFPAIITNSCNNFGPWQYPEKLIPVIINNALNSKSIPLYGNGQNVRDWIFVEDHVDALIQVMLKGRLGDSYCIGSRQLKTNEEIVNIVCDYLDLYKKSNAPHIRFKKFVKDRAGHDLRYAIDNNKIINELKWSPKYDFYEAIDFTVRWYLDNQNFLSISD</sequence>
<feature type="domain" description="NAD(P)-binding" evidence="9">
    <location>
        <begin position="12"/>
        <end position="326"/>
    </location>
</feature>
<dbReference type="Proteomes" id="UP000002535">
    <property type="component" value="Chromosome"/>
</dbReference>
<evidence type="ECO:0000256" key="5">
    <source>
        <dbReference type="ARBA" id="ARBA00016977"/>
    </source>
</evidence>
<keyword evidence="7 8" id="KW-0456">Lyase</keyword>
<comment type="similarity">
    <text evidence="3 8">Belongs to the NAD(P)-dependent epimerase/dehydratase family. dTDP-glucose dehydratase subfamily.</text>
</comment>
<dbReference type="HOGENOM" id="CLU_007383_1_14_3"/>
<dbReference type="PhylomeDB" id="Q46IF2"/>
<accession>Q46IF2</accession>
<dbReference type="EMBL" id="CP000095">
    <property type="protein sequence ID" value="AAZ58726.1"/>
    <property type="molecule type" value="Genomic_DNA"/>
</dbReference>
<dbReference type="SUPFAM" id="SSF51735">
    <property type="entry name" value="NAD(P)-binding Rossmann-fold domains"/>
    <property type="match status" value="1"/>
</dbReference>
<evidence type="ECO:0000256" key="8">
    <source>
        <dbReference type="RuleBase" id="RU004473"/>
    </source>
</evidence>
<evidence type="ECO:0000256" key="1">
    <source>
        <dbReference type="ARBA" id="ARBA00001539"/>
    </source>
</evidence>
<proteinExistence type="inferred from homology"/>
<comment type="cofactor">
    <cofactor evidence="2 8">
        <name>NAD(+)</name>
        <dbReference type="ChEBI" id="CHEBI:57540"/>
    </cofactor>
</comment>
<evidence type="ECO:0000313" key="10">
    <source>
        <dbReference type="EMBL" id="AAZ58726.1"/>
    </source>
</evidence>
<evidence type="ECO:0000259" key="9">
    <source>
        <dbReference type="Pfam" id="PF16363"/>
    </source>
</evidence>
<dbReference type="KEGG" id="pmn:PMN2A_1236"/>
<evidence type="ECO:0000313" key="11">
    <source>
        <dbReference type="Proteomes" id="UP000002535"/>
    </source>
</evidence>
<evidence type="ECO:0000256" key="6">
    <source>
        <dbReference type="ARBA" id="ARBA00023027"/>
    </source>
</evidence>